<dbReference type="PROSITE" id="PS52016">
    <property type="entry name" value="TONB_DEPENDENT_REC_3"/>
    <property type="match status" value="1"/>
</dbReference>
<evidence type="ECO:0000313" key="13">
    <source>
        <dbReference type="Proteomes" id="UP000664303"/>
    </source>
</evidence>
<dbReference type="AlphaFoldDB" id="A0A939DFC9"/>
<keyword evidence="3 9" id="KW-1134">Transmembrane beta strand</keyword>
<evidence type="ECO:0000256" key="1">
    <source>
        <dbReference type="ARBA" id="ARBA00004571"/>
    </source>
</evidence>
<comment type="subcellular location">
    <subcellularLocation>
        <location evidence="1 9">Cell outer membrane</location>
        <topology evidence="1 9">Multi-pass membrane protein</topology>
    </subcellularLocation>
</comment>
<dbReference type="PANTHER" id="PTHR30069:SF29">
    <property type="entry name" value="HEMOGLOBIN AND HEMOGLOBIN-HAPTOGLOBIN-BINDING PROTEIN 1-RELATED"/>
    <property type="match status" value="1"/>
</dbReference>
<accession>A0A939DFC9</accession>
<organism evidence="12 13">
    <name type="scientific">Parahaliea mediterranea</name>
    <dbReference type="NCBI Taxonomy" id="651086"/>
    <lineage>
        <taxon>Bacteria</taxon>
        <taxon>Pseudomonadati</taxon>
        <taxon>Pseudomonadota</taxon>
        <taxon>Gammaproteobacteria</taxon>
        <taxon>Cellvibrionales</taxon>
        <taxon>Halieaceae</taxon>
        <taxon>Parahaliea</taxon>
    </lineage>
</organism>
<keyword evidence="5" id="KW-0732">Signal</keyword>
<dbReference type="RefSeq" id="WP_206559928.1">
    <property type="nucleotide sequence ID" value="NZ_JAFKCZ010000005.1"/>
</dbReference>
<dbReference type="Pfam" id="PF07715">
    <property type="entry name" value="Plug"/>
    <property type="match status" value="1"/>
</dbReference>
<dbReference type="Gene3D" id="2.170.130.10">
    <property type="entry name" value="TonB-dependent receptor, plug domain"/>
    <property type="match status" value="1"/>
</dbReference>
<evidence type="ECO:0000256" key="10">
    <source>
        <dbReference type="PROSITE-ProRule" id="PRU10144"/>
    </source>
</evidence>
<dbReference type="InterPro" id="IPR039426">
    <property type="entry name" value="TonB-dep_rcpt-like"/>
</dbReference>
<keyword evidence="13" id="KW-1185">Reference proteome</keyword>
<dbReference type="GO" id="GO:0015344">
    <property type="term" value="F:siderophore uptake transmembrane transporter activity"/>
    <property type="evidence" value="ECO:0007669"/>
    <property type="project" value="TreeGrafter"/>
</dbReference>
<dbReference type="PROSITE" id="PS01156">
    <property type="entry name" value="TONB_DEPENDENT_REC_2"/>
    <property type="match status" value="1"/>
</dbReference>
<evidence type="ECO:0000256" key="8">
    <source>
        <dbReference type="ARBA" id="ARBA00023237"/>
    </source>
</evidence>
<dbReference type="PANTHER" id="PTHR30069">
    <property type="entry name" value="TONB-DEPENDENT OUTER MEMBRANE RECEPTOR"/>
    <property type="match status" value="1"/>
</dbReference>
<keyword evidence="12" id="KW-0675">Receptor</keyword>
<dbReference type="InterPro" id="IPR036942">
    <property type="entry name" value="Beta-barrel_TonB_sf"/>
</dbReference>
<gene>
    <name evidence="12" type="ORF">JYP50_07765</name>
</gene>
<comment type="similarity">
    <text evidence="9">Belongs to the TonB-dependent receptor family.</text>
</comment>
<protein>
    <submittedName>
        <fullName evidence="12">TonB-dependent receptor plug domain-containing protein</fullName>
    </submittedName>
</protein>
<dbReference type="Proteomes" id="UP000664303">
    <property type="component" value="Unassembled WGS sequence"/>
</dbReference>
<dbReference type="SUPFAM" id="SSF56935">
    <property type="entry name" value="Porins"/>
    <property type="match status" value="1"/>
</dbReference>
<dbReference type="EMBL" id="JAFKCZ010000005">
    <property type="protein sequence ID" value="MBN7796482.1"/>
    <property type="molecule type" value="Genomic_DNA"/>
</dbReference>
<reference evidence="12" key="1">
    <citation type="submission" date="2021-02" db="EMBL/GenBank/DDBJ databases">
        <title>PHA producing bacteria isolated from coastal sediment in Guangdong, Shenzhen.</title>
        <authorList>
            <person name="Zheng W."/>
            <person name="Yu S."/>
            <person name="Huang Y."/>
        </authorList>
    </citation>
    <scope>NUCLEOTIDE SEQUENCE</scope>
    <source>
        <strain evidence="12">TN14-10</strain>
    </source>
</reference>
<evidence type="ECO:0000256" key="4">
    <source>
        <dbReference type="ARBA" id="ARBA00022692"/>
    </source>
</evidence>
<dbReference type="GO" id="GO:0009279">
    <property type="term" value="C:cell outer membrane"/>
    <property type="evidence" value="ECO:0007669"/>
    <property type="project" value="UniProtKB-SubCell"/>
</dbReference>
<proteinExistence type="inferred from homology"/>
<dbReference type="InterPro" id="IPR012910">
    <property type="entry name" value="Plug_dom"/>
</dbReference>
<dbReference type="InterPro" id="IPR010917">
    <property type="entry name" value="TonB_rcpt_CS"/>
</dbReference>
<comment type="caution">
    <text evidence="12">The sequence shown here is derived from an EMBL/GenBank/DDBJ whole genome shotgun (WGS) entry which is preliminary data.</text>
</comment>
<name>A0A939DFC9_9GAMM</name>
<evidence type="ECO:0000256" key="7">
    <source>
        <dbReference type="ARBA" id="ARBA00023136"/>
    </source>
</evidence>
<evidence type="ECO:0000256" key="2">
    <source>
        <dbReference type="ARBA" id="ARBA00022448"/>
    </source>
</evidence>
<evidence type="ECO:0000259" key="11">
    <source>
        <dbReference type="Pfam" id="PF07715"/>
    </source>
</evidence>
<keyword evidence="4 9" id="KW-0812">Transmembrane</keyword>
<feature type="domain" description="TonB-dependent receptor plug" evidence="11">
    <location>
        <begin position="51"/>
        <end position="155"/>
    </location>
</feature>
<keyword evidence="6" id="KW-0798">TonB box</keyword>
<evidence type="ECO:0000313" key="12">
    <source>
        <dbReference type="EMBL" id="MBN7796482.1"/>
    </source>
</evidence>
<keyword evidence="2 9" id="KW-0813">Transport</keyword>
<evidence type="ECO:0000256" key="3">
    <source>
        <dbReference type="ARBA" id="ARBA00022452"/>
    </source>
</evidence>
<dbReference type="GO" id="GO:0044718">
    <property type="term" value="P:siderophore transmembrane transport"/>
    <property type="evidence" value="ECO:0007669"/>
    <property type="project" value="TreeGrafter"/>
</dbReference>
<keyword evidence="7 9" id="KW-0472">Membrane</keyword>
<dbReference type="Gene3D" id="2.40.170.20">
    <property type="entry name" value="TonB-dependent receptor, beta-barrel domain"/>
    <property type="match status" value="1"/>
</dbReference>
<dbReference type="InterPro" id="IPR037066">
    <property type="entry name" value="Plug_dom_sf"/>
</dbReference>
<feature type="short sequence motif" description="TonB C-terminal box" evidence="10">
    <location>
        <begin position="841"/>
        <end position="858"/>
    </location>
</feature>
<keyword evidence="8 9" id="KW-0998">Cell outer membrane</keyword>
<evidence type="ECO:0000256" key="6">
    <source>
        <dbReference type="ARBA" id="ARBA00023077"/>
    </source>
</evidence>
<evidence type="ECO:0000256" key="5">
    <source>
        <dbReference type="ARBA" id="ARBA00022729"/>
    </source>
</evidence>
<sequence length="858" mass="95054">MAATASLPQAYAQNTTGTPVEPRIYEEVIVEGKRIDSDITEFAIDMVNYGTQVQLISAEEIATGGFTNFGELAAGLIRGANVGYSPDEGEFTIRLDGGTDRDTLLLLNGVPTFDRGTPLETIWGATSLDPRMIESVEVYRGGQSLYYGGNGGVGVVNVFYKKPHAGEPVKGEIGVYGGSFKTREIYGNVSMPLFGTDNHALMVFGRSYETDSHRIFDREAHVDNVRTLGGYRDFPYRYNLIGAKYVWNINDDSEFRAGYQFATVDFDDSFPNYTVYQPNYTEFPIFDAQFKTRFNETTSLEAEAYYIAPSLKNTELDVRTCNIPRLADLPDDIQAIAASQGIDGFSTAAEFEQFADGIDGLARGCVTNPYGDRPGAAISGNGSFYADENGVPYGTVDNPFPIGSPIGTVIQSSSSFSGDTTKGFGNGTQYKAGYVDYGLNMRVKKDWNEYLTSVVGVQNISYRDNSADEYGMSDDTVRSTGIYTDNRVEFDFLAGTHLSVAGRQDFNNMFEDEFIWKYGFRQDFHNGMYFRTNGGTSYSNPTLSEVGARANAVNNPDLTTQSVDTYSIGVGINGDLMDGSYNIELGYFDTTIEDLFGSSSVERVCPGVAAVTGETENLDPNIQIPSDFCDFALRELEAGRYTGDEVAYFNRKQSQDIEGYTLDISIDFEKWQLDLTFTDMESLESNPIYGLNALQEGTGEELDFVVPGAAGHSATRQSAERPDWSASALLTYTPTPRWVFALNPKWQGAEWAYGSGTSSRLVDENGRRTNPDLNFGDYFLLNGSVQYFMGDSMQHRFLLRMVNILDEDAFERASAAANQASSVAGIRGEIGRYDSEYYYQYGWNTKPRSVWLQYEYKF</sequence>
<evidence type="ECO:0000256" key="9">
    <source>
        <dbReference type="PROSITE-ProRule" id="PRU01360"/>
    </source>
</evidence>